<protein>
    <recommendedName>
        <fullName evidence="3">JmjC domain-containing protein</fullName>
    </recommendedName>
</protein>
<dbReference type="EMBL" id="BKCJ010535946">
    <property type="protein sequence ID" value="GFB02488.1"/>
    <property type="molecule type" value="Genomic_DNA"/>
</dbReference>
<gene>
    <name evidence="2" type="ORF">Tci_674459</name>
</gene>
<feature type="compositionally biased region" description="Polar residues" evidence="1">
    <location>
        <begin position="161"/>
        <end position="179"/>
    </location>
</feature>
<evidence type="ECO:0000313" key="2">
    <source>
        <dbReference type="EMBL" id="GFB02488.1"/>
    </source>
</evidence>
<organism evidence="2">
    <name type="scientific">Tanacetum cinerariifolium</name>
    <name type="common">Dalmatian daisy</name>
    <name type="synonym">Chrysanthemum cinerariifolium</name>
    <dbReference type="NCBI Taxonomy" id="118510"/>
    <lineage>
        <taxon>Eukaryota</taxon>
        <taxon>Viridiplantae</taxon>
        <taxon>Streptophyta</taxon>
        <taxon>Embryophyta</taxon>
        <taxon>Tracheophyta</taxon>
        <taxon>Spermatophyta</taxon>
        <taxon>Magnoliopsida</taxon>
        <taxon>eudicotyledons</taxon>
        <taxon>Gunneridae</taxon>
        <taxon>Pentapetalae</taxon>
        <taxon>asterids</taxon>
        <taxon>campanulids</taxon>
        <taxon>Asterales</taxon>
        <taxon>Asteraceae</taxon>
        <taxon>Asteroideae</taxon>
        <taxon>Anthemideae</taxon>
        <taxon>Anthemidinae</taxon>
        <taxon>Tanacetum</taxon>
    </lineage>
</organism>
<evidence type="ECO:0000256" key="1">
    <source>
        <dbReference type="SAM" id="MobiDB-lite"/>
    </source>
</evidence>
<feature type="non-terminal residue" evidence="2">
    <location>
        <position position="1"/>
    </location>
</feature>
<feature type="region of interest" description="Disordered" evidence="1">
    <location>
        <begin position="444"/>
        <end position="483"/>
    </location>
</feature>
<feature type="compositionally biased region" description="Pro residues" evidence="1">
    <location>
        <begin position="26"/>
        <end position="51"/>
    </location>
</feature>
<evidence type="ECO:0008006" key="3">
    <source>
        <dbReference type="Google" id="ProtNLM"/>
    </source>
</evidence>
<reference evidence="2" key="1">
    <citation type="journal article" date="2019" name="Sci. Rep.">
        <title>Draft genome of Tanacetum cinerariifolium, the natural source of mosquito coil.</title>
        <authorList>
            <person name="Yamashiro T."/>
            <person name="Shiraishi A."/>
            <person name="Satake H."/>
            <person name="Nakayama K."/>
        </authorList>
    </citation>
    <scope>NUCLEOTIDE SEQUENCE</scope>
</reference>
<feature type="region of interest" description="Disordered" evidence="1">
    <location>
        <begin position="159"/>
        <end position="179"/>
    </location>
</feature>
<comment type="caution">
    <text evidence="2">The sequence shown here is derived from an EMBL/GenBank/DDBJ whole genome shotgun (WGS) entry which is preliminary data.</text>
</comment>
<feature type="region of interest" description="Disordered" evidence="1">
    <location>
        <begin position="266"/>
        <end position="285"/>
    </location>
</feature>
<dbReference type="AlphaFoldDB" id="A0A699KMQ4"/>
<feature type="compositionally biased region" description="Basic and acidic residues" evidence="1">
    <location>
        <begin position="446"/>
        <end position="467"/>
    </location>
</feature>
<feature type="region of interest" description="Disordered" evidence="1">
    <location>
        <begin position="1"/>
        <end position="89"/>
    </location>
</feature>
<proteinExistence type="predicted"/>
<sequence>GPDIPLLAHMLNQGEPTLVQAQPQEVSPPPPSPVVEPHPSTDPMPSPPRQPSEPVLETITSPIRDDDTGGGSFHESPPSPPPATLTRSPTVGVAEEPLTLKSLLALFPTCLQRIATLEAELKATNMLHRDSVVLFAKRIKKLESNLKTKKKKLVLTLHDPSASTTPSKPVNQEHSSEQEISPTTLDVVLTLSQSITRAKAAKIIYKRLKKQQSSSGLDITDDAIPAAGGADPADVVVSAGGTDSAGTFIFAGVSVAAGPSIPSAPLSPIRDPAKGKAVATPSSPVTALTDKELADQQAAILEAERQELLEQELKQSLDAEQVYLDSLLAQRVAEEQERESKASAAQSTQRQAELDRIALNLTNEEWIGLVDQVRANLILAAELLGVDVSEDTFSVRMVDLMNQRRKAIADMKAKAKRDKLLTPAQQKEYIRAFVKNQSIATYTTGQKDHHQQLKRSGETLESSESKKLKSSHSTEQSAELQGTTSVSAGATIAAGDPISVVPSVSAASSIPAETPIPAGVSTTAGVFESAGVASVPIILLIRPLPYHGFG</sequence>
<name>A0A699KMQ4_TANCI</name>
<accession>A0A699KMQ4</accession>